<evidence type="ECO:0000256" key="1">
    <source>
        <dbReference type="SAM" id="SignalP"/>
    </source>
</evidence>
<reference evidence="2 3" key="1">
    <citation type="submission" date="2019-03" db="EMBL/GenBank/DDBJ databases">
        <title>Genomic Encyclopedia of Type Strains, Phase IV (KMG-IV): sequencing the most valuable type-strain genomes for metagenomic binning, comparative biology and taxonomic classification.</title>
        <authorList>
            <person name="Goeker M."/>
        </authorList>
    </citation>
    <scope>NUCLEOTIDE SEQUENCE [LARGE SCALE GENOMIC DNA]</scope>
    <source>
        <strain evidence="2 3">DSM 45361</strain>
    </source>
</reference>
<feature type="signal peptide" evidence="1">
    <location>
        <begin position="1"/>
        <end position="21"/>
    </location>
</feature>
<organism evidence="2 3">
    <name type="scientific">Labedaea rhizosphaerae</name>
    <dbReference type="NCBI Taxonomy" id="598644"/>
    <lineage>
        <taxon>Bacteria</taxon>
        <taxon>Bacillati</taxon>
        <taxon>Actinomycetota</taxon>
        <taxon>Actinomycetes</taxon>
        <taxon>Pseudonocardiales</taxon>
        <taxon>Pseudonocardiaceae</taxon>
        <taxon>Labedaea</taxon>
    </lineage>
</organism>
<sequence>MRRVVVVLAASVLSLAGGLPAASATTNDGRMNHEFVTLYYTNSSHTGSPVGRYYYGWCPDFFTSRTGTTTQYSVTTSYEC</sequence>
<name>A0A4R6SCS7_LABRH</name>
<evidence type="ECO:0000313" key="3">
    <source>
        <dbReference type="Proteomes" id="UP000295444"/>
    </source>
</evidence>
<comment type="caution">
    <text evidence="2">The sequence shown here is derived from an EMBL/GenBank/DDBJ whole genome shotgun (WGS) entry which is preliminary data.</text>
</comment>
<dbReference type="EMBL" id="SNXZ01000004">
    <property type="protein sequence ID" value="TDP96795.1"/>
    <property type="molecule type" value="Genomic_DNA"/>
</dbReference>
<gene>
    <name evidence="2" type="ORF">EV186_104783</name>
</gene>
<proteinExistence type="predicted"/>
<keyword evidence="3" id="KW-1185">Reference proteome</keyword>
<evidence type="ECO:0000313" key="2">
    <source>
        <dbReference type="EMBL" id="TDP96795.1"/>
    </source>
</evidence>
<accession>A0A4R6SCS7</accession>
<dbReference type="AlphaFoldDB" id="A0A4R6SCS7"/>
<feature type="chain" id="PRO_5039651239" evidence="1">
    <location>
        <begin position="22"/>
        <end position="80"/>
    </location>
</feature>
<protein>
    <submittedName>
        <fullName evidence="2">Uncharacterized protein</fullName>
    </submittedName>
</protein>
<dbReference type="Proteomes" id="UP000295444">
    <property type="component" value="Unassembled WGS sequence"/>
</dbReference>
<dbReference type="RefSeq" id="WP_133852096.1">
    <property type="nucleotide sequence ID" value="NZ_SNXZ01000004.1"/>
</dbReference>
<keyword evidence="1" id="KW-0732">Signal</keyword>